<dbReference type="RefSeq" id="WP_106589307.1">
    <property type="nucleotide sequence ID" value="NZ_PYAV01000010.1"/>
</dbReference>
<proteinExistence type="predicted"/>
<sequence>MERETFYVTVDQGAVELADIQTPDNKIQFEVELGPDEKKEMKDLIQAIAAQDAEGDHVVSYPFNEPAADADKQLVEERIRKLYQRIYDYGTPKTKEQVAEIAEDIKL</sequence>
<gene>
    <name evidence="1" type="ORF">B0H94_110125</name>
</gene>
<keyword evidence="2" id="KW-1185">Reference proteome</keyword>
<accession>A0A2P8HBP9</accession>
<dbReference type="Proteomes" id="UP000242310">
    <property type="component" value="Unassembled WGS sequence"/>
</dbReference>
<comment type="caution">
    <text evidence="1">The sequence shown here is derived from an EMBL/GenBank/DDBJ whole genome shotgun (WGS) entry which is preliminary data.</text>
</comment>
<dbReference type="AlphaFoldDB" id="A0A2P8HBP9"/>
<dbReference type="EMBL" id="PYAV01000010">
    <property type="protein sequence ID" value="PSL43649.1"/>
    <property type="molecule type" value="Genomic_DNA"/>
</dbReference>
<reference evidence="1 2" key="1">
    <citation type="submission" date="2018-03" db="EMBL/GenBank/DDBJ databases">
        <title>Genomic Encyclopedia of Type Strains, Phase III (KMG-III): the genomes of soil and plant-associated and newly described type strains.</title>
        <authorList>
            <person name="Whitman W."/>
        </authorList>
    </citation>
    <scope>NUCLEOTIDE SEQUENCE [LARGE SCALE GENOMIC DNA]</scope>
    <source>
        <strain evidence="1 2">CGMCC 1.07653</strain>
    </source>
</reference>
<evidence type="ECO:0000313" key="2">
    <source>
        <dbReference type="Proteomes" id="UP000242310"/>
    </source>
</evidence>
<evidence type="ECO:0000313" key="1">
    <source>
        <dbReference type="EMBL" id="PSL43649.1"/>
    </source>
</evidence>
<dbReference type="OrthoDB" id="2706506at2"/>
<organism evidence="1 2">
    <name type="scientific">Salsuginibacillus halophilus</name>
    <dbReference type="NCBI Taxonomy" id="517424"/>
    <lineage>
        <taxon>Bacteria</taxon>
        <taxon>Bacillati</taxon>
        <taxon>Bacillota</taxon>
        <taxon>Bacilli</taxon>
        <taxon>Bacillales</taxon>
        <taxon>Bacillaceae</taxon>
        <taxon>Salsuginibacillus</taxon>
    </lineage>
</organism>
<name>A0A2P8HBP9_9BACI</name>
<protein>
    <submittedName>
        <fullName evidence="1">Uncharacterized protein</fullName>
    </submittedName>
</protein>